<keyword evidence="7 8" id="KW-0472">Membrane</keyword>
<dbReference type="PANTHER" id="PTHR43357:SF4">
    <property type="entry name" value="INNER MEMBRANE ABC TRANSPORTER PERMEASE PROTEIN YDCV"/>
    <property type="match status" value="1"/>
</dbReference>
<dbReference type="GO" id="GO:0055085">
    <property type="term" value="P:transmembrane transport"/>
    <property type="evidence" value="ECO:0007669"/>
    <property type="project" value="InterPro"/>
</dbReference>
<evidence type="ECO:0000256" key="6">
    <source>
        <dbReference type="ARBA" id="ARBA00022989"/>
    </source>
</evidence>
<keyword evidence="4" id="KW-0997">Cell inner membrane</keyword>
<feature type="transmembrane region" description="Helical" evidence="8">
    <location>
        <begin position="192"/>
        <end position="225"/>
    </location>
</feature>
<evidence type="ECO:0000313" key="10">
    <source>
        <dbReference type="EMBL" id="RCV88446.1"/>
    </source>
</evidence>
<protein>
    <submittedName>
        <fullName evidence="10">ABC transporter permease</fullName>
    </submittedName>
</protein>
<dbReference type="Pfam" id="PF00528">
    <property type="entry name" value="BPD_transp_1"/>
    <property type="match status" value="1"/>
</dbReference>
<keyword evidence="6 8" id="KW-1133">Transmembrane helix</keyword>
<dbReference type="Proteomes" id="UP000252405">
    <property type="component" value="Unassembled WGS sequence"/>
</dbReference>
<keyword evidence="3" id="KW-1003">Cell membrane</keyword>
<dbReference type="GO" id="GO:0005886">
    <property type="term" value="C:plasma membrane"/>
    <property type="evidence" value="ECO:0007669"/>
    <property type="project" value="UniProtKB-SubCell"/>
</dbReference>
<evidence type="ECO:0000259" key="9">
    <source>
        <dbReference type="PROSITE" id="PS50928"/>
    </source>
</evidence>
<reference evidence="10 11" key="1">
    <citation type="submission" date="2018-07" db="EMBL/GenBank/DDBJ databases">
        <title>Halomonas montanilacus sp. nov., isolated from Lake Pengyan on Tibetan Plateau.</title>
        <authorList>
            <person name="Lu H."/>
            <person name="Xing P."/>
            <person name="Wu Q."/>
        </authorList>
    </citation>
    <scope>NUCLEOTIDE SEQUENCE [LARGE SCALE GENOMIC DNA]</scope>
    <source>
        <strain evidence="10 11">PYC7W</strain>
    </source>
</reference>
<dbReference type="InterPro" id="IPR000515">
    <property type="entry name" value="MetI-like"/>
</dbReference>
<evidence type="ECO:0000256" key="1">
    <source>
        <dbReference type="ARBA" id="ARBA00004429"/>
    </source>
</evidence>
<keyword evidence="2 8" id="KW-0813">Transport</keyword>
<dbReference type="PANTHER" id="PTHR43357">
    <property type="entry name" value="INNER MEMBRANE ABC TRANSPORTER PERMEASE PROTEIN YDCV"/>
    <property type="match status" value="1"/>
</dbReference>
<dbReference type="PROSITE" id="PS50928">
    <property type="entry name" value="ABC_TM1"/>
    <property type="match status" value="1"/>
</dbReference>
<evidence type="ECO:0000256" key="2">
    <source>
        <dbReference type="ARBA" id="ARBA00022448"/>
    </source>
</evidence>
<dbReference type="SUPFAM" id="SSF161098">
    <property type="entry name" value="MetI-like"/>
    <property type="match status" value="1"/>
</dbReference>
<feature type="transmembrane region" description="Helical" evidence="8">
    <location>
        <begin position="16"/>
        <end position="41"/>
    </location>
</feature>
<comment type="caution">
    <text evidence="10">The sequence shown here is derived from an EMBL/GenBank/DDBJ whole genome shotgun (WGS) entry which is preliminary data.</text>
</comment>
<feature type="domain" description="ABC transmembrane type-1" evidence="9">
    <location>
        <begin position="79"/>
        <end position="267"/>
    </location>
</feature>
<comment type="similarity">
    <text evidence="8">Belongs to the binding-protein-dependent transport system permease family.</text>
</comment>
<dbReference type="AlphaFoldDB" id="A0A368TVS4"/>
<dbReference type="RefSeq" id="WP_114479661.1">
    <property type="nucleotide sequence ID" value="NZ_QPII01000010.1"/>
</dbReference>
<feature type="transmembrane region" description="Helical" evidence="8">
    <location>
        <begin position="83"/>
        <end position="104"/>
    </location>
</feature>
<evidence type="ECO:0000256" key="7">
    <source>
        <dbReference type="ARBA" id="ARBA00023136"/>
    </source>
</evidence>
<evidence type="ECO:0000256" key="8">
    <source>
        <dbReference type="RuleBase" id="RU363032"/>
    </source>
</evidence>
<proteinExistence type="inferred from homology"/>
<evidence type="ECO:0000313" key="11">
    <source>
        <dbReference type="Proteomes" id="UP000252405"/>
    </source>
</evidence>
<accession>A0A368TVS4</accession>
<evidence type="ECO:0000256" key="3">
    <source>
        <dbReference type="ARBA" id="ARBA00022475"/>
    </source>
</evidence>
<keyword evidence="11" id="KW-1185">Reference proteome</keyword>
<comment type="subcellular location">
    <subcellularLocation>
        <location evidence="1">Cell inner membrane</location>
        <topology evidence="1">Multi-pass membrane protein</topology>
    </subcellularLocation>
    <subcellularLocation>
        <location evidence="8">Cell membrane</location>
        <topology evidence="8">Multi-pass membrane protein</topology>
    </subcellularLocation>
</comment>
<organism evidence="10 11">
    <name type="scientific">Billgrantia montanilacus</name>
    <dbReference type="NCBI Taxonomy" id="2282305"/>
    <lineage>
        <taxon>Bacteria</taxon>
        <taxon>Pseudomonadati</taxon>
        <taxon>Pseudomonadota</taxon>
        <taxon>Gammaproteobacteria</taxon>
        <taxon>Oceanospirillales</taxon>
        <taxon>Halomonadaceae</taxon>
        <taxon>Billgrantia</taxon>
    </lineage>
</organism>
<dbReference type="EMBL" id="QPII01000010">
    <property type="protein sequence ID" value="RCV88446.1"/>
    <property type="molecule type" value="Genomic_DNA"/>
</dbReference>
<dbReference type="CDD" id="cd06261">
    <property type="entry name" value="TM_PBP2"/>
    <property type="match status" value="1"/>
</dbReference>
<keyword evidence="5 8" id="KW-0812">Transmembrane</keyword>
<dbReference type="OrthoDB" id="9815533at2"/>
<evidence type="ECO:0000256" key="4">
    <source>
        <dbReference type="ARBA" id="ARBA00022519"/>
    </source>
</evidence>
<dbReference type="Gene3D" id="1.10.3720.10">
    <property type="entry name" value="MetI-like"/>
    <property type="match status" value="1"/>
</dbReference>
<feature type="transmembrane region" description="Helical" evidence="8">
    <location>
        <begin position="150"/>
        <end position="171"/>
    </location>
</feature>
<sequence length="283" mass="30957">MAIPSYATRGERIWHYVFLGICALIFLFLVGPLLIIIPLSFNAQPYFTFSQKMLTLDPDGYSLRWYQEFFTSSAWLNAIKNSFIIGIASTILATVLGTIAALGLSSRNMPARGAIMALLISPMIVPLIISAAAMFFFFSKVNLAQTYLGVILAHTALGIPFVVITVTATLSSFDTTLIRAAHSLGANPTRTFFKVVLPLVTPGVVSGALFAFITSFDEVVVVLFIAGPEQRTMPIQMWSGIREQISPTILAVATMLVLLSMLMLTTLEMLRRRGERLRGLTPG</sequence>
<feature type="transmembrane region" description="Helical" evidence="8">
    <location>
        <begin position="245"/>
        <end position="267"/>
    </location>
</feature>
<dbReference type="InterPro" id="IPR035906">
    <property type="entry name" value="MetI-like_sf"/>
</dbReference>
<feature type="transmembrane region" description="Helical" evidence="8">
    <location>
        <begin position="116"/>
        <end position="138"/>
    </location>
</feature>
<name>A0A368TVS4_9GAMM</name>
<gene>
    <name evidence="10" type="ORF">DU505_14275</name>
</gene>
<evidence type="ECO:0000256" key="5">
    <source>
        <dbReference type="ARBA" id="ARBA00022692"/>
    </source>
</evidence>